<evidence type="ECO:0000313" key="4">
    <source>
        <dbReference type="Proteomes" id="UP001501288"/>
    </source>
</evidence>
<dbReference type="SUPFAM" id="SSF101478">
    <property type="entry name" value="ADP-ribosylglycohydrolase"/>
    <property type="match status" value="1"/>
</dbReference>
<evidence type="ECO:0000313" key="3">
    <source>
        <dbReference type="EMBL" id="GAA1530623.1"/>
    </source>
</evidence>
<dbReference type="InterPro" id="IPR005502">
    <property type="entry name" value="Ribosyl_crysJ1"/>
</dbReference>
<dbReference type="Gene3D" id="1.10.4080.10">
    <property type="entry name" value="ADP-ribosylation/Crystallin J1"/>
    <property type="match status" value="1"/>
</dbReference>
<evidence type="ECO:0000256" key="1">
    <source>
        <dbReference type="ARBA" id="ARBA00010702"/>
    </source>
</evidence>
<comment type="similarity">
    <text evidence="1">Belongs to the ADP-ribosylglycohydrolase family.</text>
</comment>
<name>A0ABN2AZ99_9MICO</name>
<dbReference type="EMBL" id="BAAANV010000003">
    <property type="protein sequence ID" value="GAA1530623.1"/>
    <property type="molecule type" value="Genomic_DNA"/>
</dbReference>
<dbReference type="Pfam" id="PF03747">
    <property type="entry name" value="ADP_ribosyl_GH"/>
    <property type="match status" value="1"/>
</dbReference>
<protein>
    <submittedName>
        <fullName evidence="3">ADP-ribosylglycohydrolase family protein</fullName>
    </submittedName>
</protein>
<comment type="caution">
    <text evidence="3">The sequence shown here is derived from an EMBL/GenBank/DDBJ whole genome shotgun (WGS) entry which is preliminary data.</text>
</comment>
<evidence type="ECO:0000256" key="2">
    <source>
        <dbReference type="ARBA" id="ARBA00022801"/>
    </source>
</evidence>
<proteinExistence type="inferred from homology"/>
<dbReference type="SUPFAM" id="SSF52799">
    <property type="entry name" value="(Phosphotyrosine protein) phosphatases II"/>
    <property type="match status" value="1"/>
</dbReference>
<dbReference type="InterPro" id="IPR050792">
    <property type="entry name" value="ADP-ribosylglycohydrolase"/>
</dbReference>
<reference evidence="3 4" key="1">
    <citation type="journal article" date="2019" name="Int. J. Syst. Evol. Microbiol.">
        <title>The Global Catalogue of Microorganisms (GCM) 10K type strain sequencing project: providing services to taxonomists for standard genome sequencing and annotation.</title>
        <authorList>
            <consortium name="The Broad Institute Genomics Platform"/>
            <consortium name="The Broad Institute Genome Sequencing Center for Infectious Disease"/>
            <person name="Wu L."/>
            <person name="Ma J."/>
        </authorList>
    </citation>
    <scope>NUCLEOTIDE SEQUENCE [LARGE SCALE GENOMIC DNA]</scope>
    <source>
        <strain evidence="3 4">JCM 14588</strain>
    </source>
</reference>
<dbReference type="InterPro" id="IPR029021">
    <property type="entry name" value="Prot-tyrosine_phosphatase-like"/>
</dbReference>
<dbReference type="Proteomes" id="UP001501288">
    <property type="component" value="Unassembled WGS sequence"/>
</dbReference>
<dbReference type="Gene3D" id="3.90.190.10">
    <property type="entry name" value="Protein tyrosine phosphatase superfamily"/>
    <property type="match status" value="1"/>
</dbReference>
<dbReference type="InterPro" id="IPR036705">
    <property type="entry name" value="Ribosyl_crysJ1_sf"/>
</dbReference>
<gene>
    <name evidence="3" type="ORF">GCM10009762_01290</name>
</gene>
<sequence>MTHQKLTSTQRERAAGVLVGQACGDALGVPYEFGPPLHETKPEMVGGGLGPYAPGEWSDDTQMAICIARVTAEGPLDDRALGRIMRGFQHWLDDGASDVGNQTRAVLAATRDIFTNTPPDEDGGSLDQEWFWAALDASGSYAKHHERSAGNGALMRNGIVGLTALHDRDATAENARNVARLTHADPLVLDSCVLHAEAIRHAVMTGEYDLLAGLDLIPEERRRQWTEWIETATLADPSTIEANGSTFGALRAAHAAITSMRVMKYAAHEGGNRLHVRHALEAAVGAGHDTDTVAAITGALMGAVYGVSGIPGTWRRRIHGWPGMAARDLVELALRTAGETQPGAWPLREIEPSPGGRALDVPTSFDEGLHLGTQTALARTQADAVVSLSRIGSQENRETRLRRFGGGNHPARHVEYWIVDSDDPSTHNDLAAALNDAADTVAELRAEGHTVFLHCVHAHHRTPSVALLYAVEHCGLTADDAAEQIRTALGVPRIDGLLWSTAVREAERITAHRKP</sequence>
<keyword evidence="2" id="KW-0378">Hydrolase</keyword>
<dbReference type="PANTHER" id="PTHR16222:SF24">
    <property type="entry name" value="ADP-RIBOSYLHYDROLASE ARH3"/>
    <property type="match status" value="1"/>
</dbReference>
<keyword evidence="4" id="KW-1185">Reference proteome</keyword>
<organism evidence="3 4">
    <name type="scientific">Dermacoccus barathri</name>
    <dbReference type="NCBI Taxonomy" id="322601"/>
    <lineage>
        <taxon>Bacteria</taxon>
        <taxon>Bacillati</taxon>
        <taxon>Actinomycetota</taxon>
        <taxon>Actinomycetes</taxon>
        <taxon>Micrococcales</taxon>
        <taxon>Dermacoccaceae</taxon>
        <taxon>Dermacoccus</taxon>
    </lineage>
</organism>
<dbReference type="PANTHER" id="PTHR16222">
    <property type="entry name" value="ADP-RIBOSYLGLYCOHYDROLASE"/>
    <property type="match status" value="1"/>
</dbReference>
<accession>A0ABN2AZ99</accession>
<dbReference type="RefSeq" id="WP_346029334.1">
    <property type="nucleotide sequence ID" value="NZ_BAAANV010000003.1"/>
</dbReference>